<feature type="modified residue" description="4-aspartylphosphate" evidence="6">
    <location>
        <position position="51"/>
    </location>
</feature>
<dbReference type="RefSeq" id="WP_183858928.1">
    <property type="nucleotide sequence ID" value="NZ_JACHFH010000002.1"/>
</dbReference>
<dbReference type="Proteomes" id="UP000559117">
    <property type="component" value="Unassembled WGS sequence"/>
</dbReference>
<evidence type="ECO:0000259" key="8">
    <source>
        <dbReference type="PROSITE" id="PS50110"/>
    </source>
</evidence>
<evidence type="ECO:0000256" key="7">
    <source>
        <dbReference type="PROSITE-ProRule" id="PRU01091"/>
    </source>
</evidence>
<dbReference type="CDD" id="cd00383">
    <property type="entry name" value="trans_reg_C"/>
    <property type="match status" value="1"/>
</dbReference>
<keyword evidence="4 7" id="KW-0238">DNA-binding</keyword>
<dbReference type="Pfam" id="PF00486">
    <property type="entry name" value="Trans_reg_C"/>
    <property type="match status" value="1"/>
</dbReference>
<dbReference type="SUPFAM" id="SSF46894">
    <property type="entry name" value="C-terminal effector domain of the bipartite response regulators"/>
    <property type="match status" value="1"/>
</dbReference>
<name>A0A840ULI3_9FIRM</name>
<dbReference type="Pfam" id="PF00072">
    <property type="entry name" value="Response_reg"/>
    <property type="match status" value="1"/>
</dbReference>
<dbReference type="SMART" id="SM00862">
    <property type="entry name" value="Trans_reg_C"/>
    <property type="match status" value="1"/>
</dbReference>
<dbReference type="PANTHER" id="PTHR48111:SF22">
    <property type="entry name" value="REGULATOR OF RPOS"/>
    <property type="match status" value="1"/>
</dbReference>
<keyword evidence="2" id="KW-0902">Two-component regulatory system</keyword>
<proteinExistence type="predicted"/>
<dbReference type="GO" id="GO:0005829">
    <property type="term" value="C:cytosol"/>
    <property type="evidence" value="ECO:0007669"/>
    <property type="project" value="TreeGrafter"/>
</dbReference>
<dbReference type="InterPro" id="IPR011006">
    <property type="entry name" value="CheY-like_superfamily"/>
</dbReference>
<evidence type="ECO:0000256" key="1">
    <source>
        <dbReference type="ARBA" id="ARBA00022553"/>
    </source>
</evidence>
<evidence type="ECO:0000256" key="2">
    <source>
        <dbReference type="ARBA" id="ARBA00023012"/>
    </source>
</evidence>
<evidence type="ECO:0000259" key="9">
    <source>
        <dbReference type="PROSITE" id="PS51755"/>
    </source>
</evidence>
<gene>
    <name evidence="10" type="ORF">HNR32_000216</name>
</gene>
<dbReference type="Gene3D" id="6.10.250.690">
    <property type="match status" value="1"/>
</dbReference>
<dbReference type="Gene3D" id="3.40.50.2300">
    <property type="match status" value="1"/>
</dbReference>
<evidence type="ECO:0000313" key="11">
    <source>
        <dbReference type="Proteomes" id="UP000559117"/>
    </source>
</evidence>
<evidence type="ECO:0000256" key="3">
    <source>
        <dbReference type="ARBA" id="ARBA00023015"/>
    </source>
</evidence>
<dbReference type="InterPro" id="IPR036388">
    <property type="entry name" value="WH-like_DNA-bd_sf"/>
</dbReference>
<reference evidence="10 11" key="1">
    <citation type="submission" date="2020-08" db="EMBL/GenBank/DDBJ databases">
        <title>Genomic Encyclopedia of Type Strains, Phase IV (KMG-IV): sequencing the most valuable type-strain genomes for metagenomic binning, comparative biology and taxonomic classification.</title>
        <authorList>
            <person name="Goeker M."/>
        </authorList>
    </citation>
    <scope>NUCLEOTIDE SEQUENCE [LARGE SCALE GENOMIC DNA]</scope>
    <source>
        <strain evidence="10 11">DSM 24661</strain>
    </source>
</reference>
<dbReference type="GO" id="GO:0032993">
    <property type="term" value="C:protein-DNA complex"/>
    <property type="evidence" value="ECO:0007669"/>
    <property type="project" value="TreeGrafter"/>
</dbReference>
<dbReference type="SUPFAM" id="SSF52172">
    <property type="entry name" value="CheY-like"/>
    <property type="match status" value="1"/>
</dbReference>
<keyword evidence="3" id="KW-0805">Transcription regulation</keyword>
<organism evidence="10 11">
    <name type="scientific">Pectinatus brassicae</name>
    <dbReference type="NCBI Taxonomy" id="862415"/>
    <lineage>
        <taxon>Bacteria</taxon>
        <taxon>Bacillati</taxon>
        <taxon>Bacillota</taxon>
        <taxon>Negativicutes</taxon>
        <taxon>Selenomonadales</taxon>
        <taxon>Selenomonadaceae</taxon>
        <taxon>Pectinatus</taxon>
    </lineage>
</organism>
<dbReference type="GO" id="GO:0006355">
    <property type="term" value="P:regulation of DNA-templated transcription"/>
    <property type="evidence" value="ECO:0007669"/>
    <property type="project" value="InterPro"/>
</dbReference>
<dbReference type="InterPro" id="IPR039420">
    <property type="entry name" value="WalR-like"/>
</dbReference>
<keyword evidence="11" id="KW-1185">Reference proteome</keyword>
<feature type="DNA-binding region" description="OmpR/PhoB-type" evidence="7">
    <location>
        <begin position="125"/>
        <end position="224"/>
    </location>
</feature>
<accession>A0A840ULI3</accession>
<dbReference type="Gene3D" id="1.10.10.10">
    <property type="entry name" value="Winged helix-like DNA-binding domain superfamily/Winged helix DNA-binding domain"/>
    <property type="match status" value="1"/>
</dbReference>
<feature type="domain" description="OmpR/PhoB-type" evidence="9">
    <location>
        <begin position="125"/>
        <end position="224"/>
    </location>
</feature>
<dbReference type="InterPro" id="IPR001789">
    <property type="entry name" value="Sig_transdc_resp-reg_receiver"/>
</dbReference>
<protein>
    <submittedName>
        <fullName evidence="10">DNA-binding response OmpR family regulator</fullName>
    </submittedName>
</protein>
<evidence type="ECO:0000256" key="4">
    <source>
        <dbReference type="ARBA" id="ARBA00023125"/>
    </source>
</evidence>
<evidence type="ECO:0000256" key="5">
    <source>
        <dbReference type="ARBA" id="ARBA00023163"/>
    </source>
</evidence>
<sequence>MKILLAEDDSKLSKMLVYLLKKEMHSVDAVDNGNDAIEYIKLTDYDVVLLDWMMPQKSGIDVCKYIRSHDNNCGILLLTAKDTLDDKILGLDSGADDYIVKPFEILELLARIRAIKRRQPKAFVSDIIDLNNGLSINKTTFTAAYKNSDLSLTKREYQLLELLIENKNITMPRAQIIDYIWNTEDSISSNALDALIKLLRKKLTDAGSSNIIKTIHGIGYRIED</sequence>
<feature type="domain" description="Response regulatory" evidence="8">
    <location>
        <begin position="2"/>
        <end position="116"/>
    </location>
</feature>
<dbReference type="EMBL" id="JACHFH010000002">
    <property type="protein sequence ID" value="MBB5335102.1"/>
    <property type="molecule type" value="Genomic_DNA"/>
</dbReference>
<evidence type="ECO:0000256" key="6">
    <source>
        <dbReference type="PROSITE-ProRule" id="PRU00169"/>
    </source>
</evidence>
<dbReference type="GO" id="GO:0000976">
    <property type="term" value="F:transcription cis-regulatory region binding"/>
    <property type="evidence" value="ECO:0007669"/>
    <property type="project" value="TreeGrafter"/>
</dbReference>
<dbReference type="InterPro" id="IPR016032">
    <property type="entry name" value="Sig_transdc_resp-reg_C-effctor"/>
</dbReference>
<keyword evidence="5" id="KW-0804">Transcription</keyword>
<keyword evidence="1 6" id="KW-0597">Phosphoprotein</keyword>
<comment type="caution">
    <text evidence="10">The sequence shown here is derived from an EMBL/GenBank/DDBJ whole genome shotgun (WGS) entry which is preliminary data.</text>
</comment>
<evidence type="ECO:0000313" key="10">
    <source>
        <dbReference type="EMBL" id="MBB5335102.1"/>
    </source>
</evidence>
<dbReference type="SMART" id="SM00448">
    <property type="entry name" value="REC"/>
    <property type="match status" value="1"/>
</dbReference>
<dbReference type="PROSITE" id="PS50110">
    <property type="entry name" value="RESPONSE_REGULATORY"/>
    <property type="match status" value="1"/>
</dbReference>
<dbReference type="AlphaFoldDB" id="A0A840ULI3"/>
<dbReference type="PROSITE" id="PS51755">
    <property type="entry name" value="OMPR_PHOB"/>
    <property type="match status" value="1"/>
</dbReference>
<dbReference type="GO" id="GO:0000156">
    <property type="term" value="F:phosphorelay response regulator activity"/>
    <property type="evidence" value="ECO:0007669"/>
    <property type="project" value="TreeGrafter"/>
</dbReference>
<dbReference type="PANTHER" id="PTHR48111">
    <property type="entry name" value="REGULATOR OF RPOS"/>
    <property type="match status" value="1"/>
</dbReference>
<dbReference type="InterPro" id="IPR001867">
    <property type="entry name" value="OmpR/PhoB-type_DNA-bd"/>
</dbReference>